<accession>A0A2Z7BCK9</accession>
<evidence type="ECO:0000256" key="1">
    <source>
        <dbReference type="SAM" id="MobiDB-lite"/>
    </source>
</evidence>
<dbReference type="AlphaFoldDB" id="A0A2Z7BCK9"/>
<dbReference type="Proteomes" id="UP000250235">
    <property type="component" value="Unassembled WGS sequence"/>
</dbReference>
<gene>
    <name evidence="2" type="ORF">F511_27334</name>
</gene>
<reference evidence="2 3" key="1">
    <citation type="journal article" date="2015" name="Proc. Natl. Acad. Sci. U.S.A.">
        <title>The resurrection genome of Boea hygrometrica: A blueprint for survival of dehydration.</title>
        <authorList>
            <person name="Xiao L."/>
            <person name="Yang G."/>
            <person name="Zhang L."/>
            <person name="Yang X."/>
            <person name="Zhao S."/>
            <person name="Ji Z."/>
            <person name="Zhou Q."/>
            <person name="Hu M."/>
            <person name="Wang Y."/>
            <person name="Chen M."/>
            <person name="Xu Y."/>
            <person name="Jin H."/>
            <person name="Xiao X."/>
            <person name="Hu G."/>
            <person name="Bao F."/>
            <person name="Hu Y."/>
            <person name="Wan P."/>
            <person name="Li L."/>
            <person name="Deng X."/>
            <person name="Kuang T."/>
            <person name="Xiang C."/>
            <person name="Zhu J.K."/>
            <person name="Oliver M.J."/>
            <person name="He Y."/>
        </authorList>
    </citation>
    <scope>NUCLEOTIDE SEQUENCE [LARGE SCALE GENOMIC DNA]</scope>
    <source>
        <strain evidence="3">cv. XS01</strain>
    </source>
</reference>
<feature type="compositionally biased region" description="Polar residues" evidence="1">
    <location>
        <begin position="271"/>
        <end position="292"/>
    </location>
</feature>
<evidence type="ECO:0000313" key="2">
    <source>
        <dbReference type="EMBL" id="KZV32234.1"/>
    </source>
</evidence>
<organism evidence="2 3">
    <name type="scientific">Dorcoceras hygrometricum</name>
    <dbReference type="NCBI Taxonomy" id="472368"/>
    <lineage>
        <taxon>Eukaryota</taxon>
        <taxon>Viridiplantae</taxon>
        <taxon>Streptophyta</taxon>
        <taxon>Embryophyta</taxon>
        <taxon>Tracheophyta</taxon>
        <taxon>Spermatophyta</taxon>
        <taxon>Magnoliopsida</taxon>
        <taxon>eudicotyledons</taxon>
        <taxon>Gunneridae</taxon>
        <taxon>Pentapetalae</taxon>
        <taxon>asterids</taxon>
        <taxon>lamiids</taxon>
        <taxon>Lamiales</taxon>
        <taxon>Gesneriaceae</taxon>
        <taxon>Didymocarpoideae</taxon>
        <taxon>Trichosporeae</taxon>
        <taxon>Loxocarpinae</taxon>
        <taxon>Dorcoceras</taxon>
    </lineage>
</organism>
<feature type="region of interest" description="Disordered" evidence="1">
    <location>
        <begin position="269"/>
        <end position="303"/>
    </location>
</feature>
<proteinExistence type="predicted"/>
<protein>
    <submittedName>
        <fullName evidence="2">Uncharacterized protein</fullName>
    </submittedName>
</protein>
<keyword evidence="3" id="KW-1185">Reference proteome</keyword>
<dbReference type="EMBL" id="KV006901">
    <property type="protein sequence ID" value="KZV32234.1"/>
    <property type="molecule type" value="Genomic_DNA"/>
</dbReference>
<evidence type="ECO:0000313" key="3">
    <source>
        <dbReference type="Proteomes" id="UP000250235"/>
    </source>
</evidence>
<feature type="compositionally biased region" description="Low complexity" evidence="1">
    <location>
        <begin position="293"/>
        <end position="303"/>
    </location>
</feature>
<name>A0A2Z7BCK9_9LAMI</name>
<sequence>MCILNSFLVDWAVKMRIRPPEIETSICDAKYHCFVGREHCDVLSMQMDSDLVIYRTTLVRTFQVVTICRVDKSESTWVKLRFPAVEGQNCHFGLSNLKNCFCIIILSFGNYLDRSDQIIDRSYDEVTLIGMNRMFIRWTGPTPASRRLAPPSAARFVIGLVSITATSLKCRFPREIGRSQAPRRQQATLSRLPTPLPHIAAASRRPVPPPPAATYVIGLVSITMTRSFRPCQNPSDLLVQIDGGILIPVVDLIRRIYRRLQFKSQFPCDSGWSQAPRRQQETGSGSAIVANTSQSAHQSQQQQHQQQAARVAAVLGMSFVDFAVESIRLRSVLVCRVPATLWSVRAF</sequence>